<dbReference type="eggNOG" id="ENOG502T434">
    <property type="taxonomic scope" value="Eukaryota"/>
</dbReference>
<reference evidence="3" key="1">
    <citation type="journal article" date="2010" name="Genome Biol.">
        <title>Genome sequence of the necrotrophic plant pathogen Pythium ultimum reveals original pathogenicity mechanisms and effector repertoire.</title>
        <authorList>
            <person name="Levesque C.A."/>
            <person name="Brouwer H."/>
            <person name="Cano L."/>
            <person name="Hamilton J.P."/>
            <person name="Holt C."/>
            <person name="Huitema E."/>
            <person name="Raffaele S."/>
            <person name="Robideau G.P."/>
            <person name="Thines M."/>
            <person name="Win J."/>
            <person name="Zerillo M.M."/>
            <person name="Beakes G.W."/>
            <person name="Boore J.L."/>
            <person name="Busam D."/>
            <person name="Dumas B."/>
            <person name="Ferriera S."/>
            <person name="Fuerstenberg S.I."/>
            <person name="Gachon C.M."/>
            <person name="Gaulin E."/>
            <person name="Govers F."/>
            <person name="Grenville-Briggs L."/>
            <person name="Horner N."/>
            <person name="Hostetler J."/>
            <person name="Jiang R.H."/>
            <person name="Johnson J."/>
            <person name="Krajaejun T."/>
            <person name="Lin H."/>
            <person name="Meijer H.J."/>
            <person name="Moore B."/>
            <person name="Morris P."/>
            <person name="Phuntmart V."/>
            <person name="Puiu D."/>
            <person name="Shetty J."/>
            <person name="Stajich J.E."/>
            <person name="Tripathy S."/>
            <person name="Wawra S."/>
            <person name="van West P."/>
            <person name="Whitty B.R."/>
            <person name="Coutinho P.M."/>
            <person name="Henrissat B."/>
            <person name="Martin F."/>
            <person name="Thomas P.D."/>
            <person name="Tyler B.M."/>
            <person name="De Vries R.P."/>
            <person name="Kamoun S."/>
            <person name="Yandell M."/>
            <person name="Tisserat N."/>
            <person name="Buell C.R."/>
        </authorList>
    </citation>
    <scope>NUCLEOTIDE SEQUENCE</scope>
    <source>
        <strain evidence="3">DAOM:BR144</strain>
    </source>
</reference>
<dbReference type="EnsemblProtists" id="PYU1_T012214">
    <property type="protein sequence ID" value="PYU1_T012214"/>
    <property type="gene ID" value="PYU1_G012188"/>
</dbReference>
<dbReference type="HOGENOM" id="CLU_1028953_0_0_1"/>
<keyword evidence="1" id="KW-1133">Transmembrane helix</keyword>
<proteinExistence type="predicted"/>
<feature type="transmembrane region" description="Helical" evidence="1">
    <location>
        <begin position="59"/>
        <end position="81"/>
    </location>
</feature>
<dbReference type="InParanoid" id="K3X4R5"/>
<evidence type="ECO:0000256" key="1">
    <source>
        <dbReference type="SAM" id="Phobius"/>
    </source>
</evidence>
<keyword evidence="1" id="KW-0812">Transmembrane</keyword>
<organism evidence="2 3">
    <name type="scientific">Globisporangium ultimum (strain ATCC 200006 / CBS 805.95 / DAOM BR144)</name>
    <name type="common">Pythium ultimum</name>
    <dbReference type="NCBI Taxonomy" id="431595"/>
    <lineage>
        <taxon>Eukaryota</taxon>
        <taxon>Sar</taxon>
        <taxon>Stramenopiles</taxon>
        <taxon>Oomycota</taxon>
        <taxon>Peronosporomycetes</taxon>
        <taxon>Pythiales</taxon>
        <taxon>Pythiaceae</taxon>
        <taxon>Globisporangium</taxon>
    </lineage>
</organism>
<reference evidence="2" key="3">
    <citation type="submission" date="2015-02" db="UniProtKB">
        <authorList>
            <consortium name="EnsemblProtists"/>
        </authorList>
    </citation>
    <scope>IDENTIFICATION</scope>
    <source>
        <strain evidence="2">DAOM BR144</strain>
    </source>
</reference>
<reference evidence="3" key="2">
    <citation type="submission" date="2010-04" db="EMBL/GenBank/DDBJ databases">
        <authorList>
            <person name="Buell R."/>
            <person name="Hamilton J."/>
            <person name="Hostetler J."/>
        </authorList>
    </citation>
    <scope>NUCLEOTIDE SEQUENCE [LARGE SCALE GENOMIC DNA]</scope>
    <source>
        <strain evidence="3">DAOM:BR144</strain>
    </source>
</reference>
<dbReference type="EMBL" id="GL376601">
    <property type="status" value="NOT_ANNOTATED_CDS"/>
    <property type="molecule type" value="Genomic_DNA"/>
</dbReference>
<evidence type="ECO:0000313" key="3">
    <source>
        <dbReference type="Proteomes" id="UP000019132"/>
    </source>
</evidence>
<keyword evidence="3" id="KW-1185">Reference proteome</keyword>
<accession>K3X4R5</accession>
<dbReference type="VEuPathDB" id="FungiDB:PYU1_G012188"/>
<sequence length="271" mass="30370">QARVPDTTSHSANLWGLFRLLWSLVRECICDSVLHILQTFRDVLHGVVDRFRSVLVQRVALGLGILGGVLGGVLEVIHLVFHSVLDVFSLVFHSVFDIFSLVRSSFSSVFELVGSVARLLAQRLLRSGKLLLQRLEAFKDLFAAGVHEARHRSRSSCEAFLGVFNSRSQRSLDLVIVCLTILLQFFHRSVHLVKRTLGGFDQFGGRILGLGLQLGAERLQFFNRGVRLVHTGLEERARLFRHLVVVVKLGELVRGGLVGTLLDLELQLFEE</sequence>
<dbReference type="Proteomes" id="UP000019132">
    <property type="component" value="Unassembled WGS sequence"/>
</dbReference>
<name>K3X4R5_GLOUD</name>
<protein>
    <submittedName>
        <fullName evidence="2">Uncharacterized protein</fullName>
    </submittedName>
</protein>
<evidence type="ECO:0000313" key="2">
    <source>
        <dbReference type="EnsemblProtists" id="PYU1_T012214"/>
    </source>
</evidence>
<keyword evidence="1" id="KW-0472">Membrane</keyword>
<dbReference type="AlphaFoldDB" id="K3X4R5"/>